<name>A0ABP3S9B5_9CAUL</name>
<evidence type="ECO:0000313" key="1">
    <source>
        <dbReference type="EMBL" id="GAA0626437.1"/>
    </source>
</evidence>
<organism evidence="1 2">
    <name type="scientific">Brevundimonas kwangchunensis</name>
    <dbReference type="NCBI Taxonomy" id="322163"/>
    <lineage>
        <taxon>Bacteria</taxon>
        <taxon>Pseudomonadati</taxon>
        <taxon>Pseudomonadota</taxon>
        <taxon>Alphaproteobacteria</taxon>
        <taxon>Caulobacterales</taxon>
        <taxon>Caulobacteraceae</taxon>
        <taxon>Brevundimonas</taxon>
    </lineage>
</organism>
<dbReference type="Proteomes" id="UP001501352">
    <property type="component" value="Unassembled WGS sequence"/>
</dbReference>
<protein>
    <recommendedName>
        <fullName evidence="3">Nucleotidyl transferase AbiEii/AbiGii toxin family protein</fullName>
    </recommendedName>
</protein>
<evidence type="ECO:0008006" key="3">
    <source>
        <dbReference type="Google" id="ProtNLM"/>
    </source>
</evidence>
<proteinExistence type="predicted"/>
<accession>A0ABP3S9B5</accession>
<keyword evidence="2" id="KW-1185">Reference proteome</keyword>
<dbReference type="RefSeq" id="WP_343794102.1">
    <property type="nucleotide sequence ID" value="NZ_BAAAGA010000005.1"/>
</dbReference>
<reference evidence="2" key="1">
    <citation type="journal article" date="2019" name="Int. J. Syst. Evol. Microbiol.">
        <title>The Global Catalogue of Microorganisms (GCM) 10K type strain sequencing project: providing services to taxonomists for standard genome sequencing and annotation.</title>
        <authorList>
            <consortium name="The Broad Institute Genomics Platform"/>
            <consortium name="The Broad Institute Genome Sequencing Center for Infectious Disease"/>
            <person name="Wu L."/>
            <person name="Ma J."/>
        </authorList>
    </citation>
    <scope>NUCLEOTIDE SEQUENCE [LARGE SCALE GENOMIC DNA]</scope>
    <source>
        <strain evidence="2">JCM 12928</strain>
    </source>
</reference>
<dbReference type="Gene3D" id="3.30.460.40">
    <property type="match status" value="1"/>
</dbReference>
<dbReference type="SUPFAM" id="SSF81301">
    <property type="entry name" value="Nucleotidyltransferase"/>
    <property type="match status" value="1"/>
</dbReference>
<dbReference type="EMBL" id="BAAAGA010000005">
    <property type="protein sequence ID" value="GAA0626437.1"/>
    <property type="molecule type" value="Genomic_DNA"/>
</dbReference>
<sequence>MTALPRPLIQSLEMLAATAEALELRNDWLVFGGAAMALSGLPDWPVPDIDVLASEETANDLIEAFGGRIITPKTQDRFRSRLLARIDSTPVPIEIMVGLEVKTDDGWAPVAFRTRVDRPVQDRHIPTARTAEQAAMARRFGRPKDLQRAEALEKLTD</sequence>
<evidence type="ECO:0000313" key="2">
    <source>
        <dbReference type="Proteomes" id="UP001501352"/>
    </source>
</evidence>
<gene>
    <name evidence="1" type="ORF">GCM10009422_24100</name>
</gene>
<dbReference type="InterPro" id="IPR043519">
    <property type="entry name" value="NT_sf"/>
</dbReference>
<comment type="caution">
    <text evidence="1">The sequence shown here is derived from an EMBL/GenBank/DDBJ whole genome shotgun (WGS) entry which is preliminary data.</text>
</comment>